<dbReference type="Proteomes" id="UP001596548">
    <property type="component" value="Unassembled WGS sequence"/>
</dbReference>
<feature type="domain" description="FAD-binding" evidence="5">
    <location>
        <begin position="2"/>
        <end position="135"/>
    </location>
</feature>
<dbReference type="EMBL" id="JBHTBJ010000061">
    <property type="protein sequence ID" value="MFC7279806.1"/>
    <property type="molecule type" value="Genomic_DNA"/>
</dbReference>
<gene>
    <name evidence="6" type="ORF">ACFQS1_38105</name>
</gene>
<dbReference type="InterPro" id="IPR002938">
    <property type="entry name" value="FAD-bd"/>
</dbReference>
<reference evidence="7" key="1">
    <citation type="journal article" date="2019" name="Int. J. Syst. Evol. Microbiol.">
        <title>The Global Catalogue of Microorganisms (GCM) 10K type strain sequencing project: providing services to taxonomists for standard genome sequencing and annotation.</title>
        <authorList>
            <consortium name="The Broad Institute Genomics Platform"/>
            <consortium name="The Broad Institute Genome Sequencing Center for Infectious Disease"/>
            <person name="Wu L."/>
            <person name="Ma J."/>
        </authorList>
    </citation>
    <scope>NUCLEOTIDE SEQUENCE [LARGE SCALE GENOMIC DNA]</scope>
    <source>
        <strain evidence="7">XZYJT-10</strain>
    </source>
</reference>
<evidence type="ECO:0000256" key="1">
    <source>
        <dbReference type="ARBA" id="ARBA00001974"/>
    </source>
</evidence>
<accession>A0ABW2I4L5</accession>
<evidence type="ECO:0000313" key="7">
    <source>
        <dbReference type="Proteomes" id="UP001596548"/>
    </source>
</evidence>
<keyword evidence="2" id="KW-0285">Flavoprotein</keyword>
<evidence type="ECO:0000259" key="5">
    <source>
        <dbReference type="Pfam" id="PF01494"/>
    </source>
</evidence>
<keyword evidence="6" id="KW-0503">Monooxygenase</keyword>
<evidence type="ECO:0000256" key="4">
    <source>
        <dbReference type="SAM" id="MobiDB-lite"/>
    </source>
</evidence>
<proteinExistence type="predicted"/>
<organism evidence="6 7">
    <name type="scientific">Paractinoplanes rhizophilus</name>
    <dbReference type="NCBI Taxonomy" id="1416877"/>
    <lineage>
        <taxon>Bacteria</taxon>
        <taxon>Bacillati</taxon>
        <taxon>Actinomycetota</taxon>
        <taxon>Actinomycetes</taxon>
        <taxon>Micromonosporales</taxon>
        <taxon>Micromonosporaceae</taxon>
        <taxon>Paractinoplanes</taxon>
    </lineage>
</organism>
<dbReference type="Gene3D" id="3.40.30.120">
    <property type="match status" value="1"/>
</dbReference>
<dbReference type="RefSeq" id="WP_378977486.1">
    <property type="nucleotide sequence ID" value="NZ_JBHTBJ010000061.1"/>
</dbReference>
<dbReference type="Pfam" id="PF01494">
    <property type="entry name" value="FAD_binding_3"/>
    <property type="match status" value="2"/>
</dbReference>
<comment type="caution">
    <text evidence="6">The sequence shown here is derived from an EMBL/GenBank/DDBJ whole genome shotgun (WGS) entry which is preliminary data.</text>
</comment>
<evidence type="ECO:0000256" key="3">
    <source>
        <dbReference type="ARBA" id="ARBA00022827"/>
    </source>
</evidence>
<dbReference type="Pfam" id="PF21274">
    <property type="entry name" value="Rng_hyd_C"/>
    <property type="match status" value="1"/>
</dbReference>
<dbReference type="InterPro" id="IPR050641">
    <property type="entry name" value="RIFMO-like"/>
</dbReference>
<name>A0ABW2I4L5_9ACTN</name>
<dbReference type="PANTHER" id="PTHR43004">
    <property type="entry name" value="TRK SYSTEM POTASSIUM UPTAKE PROTEIN"/>
    <property type="match status" value="1"/>
</dbReference>
<dbReference type="Gene3D" id="3.50.50.60">
    <property type="entry name" value="FAD/NAD(P)-binding domain"/>
    <property type="match status" value="3"/>
</dbReference>
<evidence type="ECO:0000313" key="6">
    <source>
        <dbReference type="EMBL" id="MFC7279806.1"/>
    </source>
</evidence>
<feature type="region of interest" description="Disordered" evidence="4">
    <location>
        <begin position="539"/>
        <end position="572"/>
    </location>
</feature>
<feature type="domain" description="FAD-binding" evidence="5">
    <location>
        <begin position="180"/>
        <end position="392"/>
    </location>
</feature>
<dbReference type="PANTHER" id="PTHR43004:SF19">
    <property type="entry name" value="BINDING MONOOXYGENASE, PUTATIVE (JCVI)-RELATED"/>
    <property type="match status" value="1"/>
</dbReference>
<protein>
    <submittedName>
        <fullName evidence="6">FAD-dependent monooxygenase</fullName>
    </submittedName>
</protein>
<dbReference type="InterPro" id="IPR036188">
    <property type="entry name" value="FAD/NAD-bd_sf"/>
</dbReference>
<sequence length="591" mass="61824">MEAEVVVVGAGPVGLLLAAELALAGVRPIVLERLAEPSDQPKARGIGPLAAEALRRRGLGAELDREHEHGLRKLERDHGTTRFHFAWIHKIDPIAADPGRRGALIGQPALEALLRRHLQDLGVEVLFGHTVTGLETAAGVGLDHPLGVGPDLRPSVAPALRLGAGPALRSGAPGEPGIGDGVSGSVLTVDTPTGPRRIAAGYVVGCDGGRSAVRKLAGFDFPGTPPLMTVRFARAGVVGSLPAPGRLANGTLFHGDGLVATYDFLDTEPDRSAPLTAEEMRASVHRVTGVDVEITEFQGGMRFTDQARQVDSYRRGRTLLAGDAAHVHSPNGGQGLNLGLMDAMNLGWKLAAAVHGNGTLPDPHGALPHTYDTLLDSYDAERRPVGAAVLANTRAQSALLVPGPHVDALRDVFSDLMDLPEVNRHLSRLLSGVTIRHEMPYPATHPLTGMACPPLTVDGVPLEELTTDGHALLLHPDAEGIQTLLRPDAEGIQALPRPDAEGIASGRVKAVTAKDLGDDRLAAVLLRPDGVIAWAAAPGDDLRRAPGGDSQAAPGDDSQAAPGDDSDLEGLRRALDTWFRGSRQSTAHAAA</sequence>
<evidence type="ECO:0000256" key="2">
    <source>
        <dbReference type="ARBA" id="ARBA00022630"/>
    </source>
</evidence>
<keyword evidence="6" id="KW-0560">Oxidoreductase</keyword>
<dbReference type="GO" id="GO:0004497">
    <property type="term" value="F:monooxygenase activity"/>
    <property type="evidence" value="ECO:0007669"/>
    <property type="project" value="UniProtKB-KW"/>
</dbReference>
<dbReference type="PRINTS" id="PR00420">
    <property type="entry name" value="RNGMNOXGNASE"/>
</dbReference>
<keyword evidence="3" id="KW-0274">FAD</keyword>
<comment type="cofactor">
    <cofactor evidence="1">
        <name>FAD</name>
        <dbReference type="ChEBI" id="CHEBI:57692"/>
    </cofactor>
</comment>
<keyword evidence="7" id="KW-1185">Reference proteome</keyword>
<dbReference type="SUPFAM" id="SSF51905">
    <property type="entry name" value="FAD/NAD(P)-binding domain"/>
    <property type="match status" value="1"/>
</dbReference>